<protein>
    <submittedName>
        <fullName evidence="3">Type VII secretion system-associated protein</fullName>
    </submittedName>
</protein>
<evidence type="ECO:0000259" key="2">
    <source>
        <dbReference type="Pfam" id="PF07179"/>
    </source>
</evidence>
<feature type="region of interest" description="Disordered" evidence="1">
    <location>
        <begin position="176"/>
        <end position="198"/>
    </location>
</feature>
<gene>
    <name evidence="3" type="ORF">ACFO3J_23340</name>
</gene>
<name>A0ABV8HU29_9ACTN</name>
<keyword evidence="4" id="KW-1185">Reference proteome</keyword>
<dbReference type="Proteomes" id="UP001595765">
    <property type="component" value="Unassembled WGS sequence"/>
</dbReference>
<evidence type="ECO:0000256" key="1">
    <source>
        <dbReference type="SAM" id="MobiDB-lite"/>
    </source>
</evidence>
<proteinExistence type="predicted"/>
<accession>A0ABV8HU29</accession>
<comment type="caution">
    <text evidence="3">The sequence shown here is derived from an EMBL/GenBank/DDBJ whole genome shotgun (WGS) entry which is preliminary data.</text>
</comment>
<dbReference type="EMBL" id="JBHSBB010000014">
    <property type="protein sequence ID" value="MFC4034389.1"/>
    <property type="molecule type" value="Genomic_DNA"/>
</dbReference>
<dbReference type="InterPro" id="IPR047659">
    <property type="entry name" value="T7SS_assoc"/>
</dbReference>
<evidence type="ECO:0000313" key="3">
    <source>
        <dbReference type="EMBL" id="MFC4034389.1"/>
    </source>
</evidence>
<dbReference type="Pfam" id="PF07179">
    <property type="entry name" value="SseB"/>
    <property type="match status" value="1"/>
</dbReference>
<sequence length="198" mass="19889">MRDAARLAPDHWLGVVDPAWTADAAPPVWAVVGEWRSGPTGEVEEWQPNEEYRPSPRALGWAAPTDPVDAAVQSAVTGYGPPAAALRALAAAEVTVLRSADGGPLAPAGADGLPVVPVFSAAPHEVFAGGFAHDTVSVLALARDLAASGTPICVNPAGPARLVVTPDEVLAAAAPAGPPAGATSLITDHLNPGTGRTS</sequence>
<feature type="domain" description="SseB protein N-terminal" evidence="2">
    <location>
        <begin position="73"/>
        <end position="169"/>
    </location>
</feature>
<dbReference type="InterPro" id="IPR009839">
    <property type="entry name" value="SseB_N"/>
</dbReference>
<evidence type="ECO:0000313" key="4">
    <source>
        <dbReference type="Proteomes" id="UP001595765"/>
    </source>
</evidence>
<reference evidence="4" key="1">
    <citation type="journal article" date="2019" name="Int. J. Syst. Evol. Microbiol.">
        <title>The Global Catalogue of Microorganisms (GCM) 10K type strain sequencing project: providing services to taxonomists for standard genome sequencing and annotation.</title>
        <authorList>
            <consortium name="The Broad Institute Genomics Platform"/>
            <consortium name="The Broad Institute Genome Sequencing Center for Infectious Disease"/>
            <person name="Wu L."/>
            <person name="Ma J."/>
        </authorList>
    </citation>
    <scope>NUCLEOTIDE SEQUENCE [LARGE SCALE GENOMIC DNA]</scope>
    <source>
        <strain evidence="4">CGMCC 4.7237</strain>
    </source>
</reference>
<dbReference type="RefSeq" id="WP_386432422.1">
    <property type="nucleotide sequence ID" value="NZ_JBHSBB010000014.1"/>
</dbReference>
<dbReference type="NCBIfam" id="NF033532">
    <property type="entry name" value="lone7para_assoc"/>
    <property type="match status" value="1"/>
</dbReference>
<organism evidence="3 4">
    <name type="scientific">Streptomyces polygonati</name>
    <dbReference type="NCBI Taxonomy" id="1617087"/>
    <lineage>
        <taxon>Bacteria</taxon>
        <taxon>Bacillati</taxon>
        <taxon>Actinomycetota</taxon>
        <taxon>Actinomycetes</taxon>
        <taxon>Kitasatosporales</taxon>
        <taxon>Streptomycetaceae</taxon>
        <taxon>Streptomyces</taxon>
    </lineage>
</organism>